<reference evidence="1 2" key="1">
    <citation type="submission" date="2018-06" db="EMBL/GenBank/DDBJ databases">
        <title>Genomic Encyclopedia of Type Strains, Phase III (KMG-III): the genomes of soil and plant-associated and newly described type strains.</title>
        <authorList>
            <person name="Whitman W."/>
        </authorList>
    </citation>
    <scope>NUCLEOTIDE SEQUENCE [LARGE SCALE GENOMIC DNA]</scope>
    <source>
        <strain evidence="1 2">LMG 23644</strain>
    </source>
</reference>
<name>A0A329CXH5_9BURK</name>
<accession>A0A329CXH5</accession>
<dbReference type="AlphaFoldDB" id="A0A329CXH5"/>
<dbReference type="RefSeq" id="WP_111929151.1">
    <property type="nucleotide sequence ID" value="NZ_CADFFP010000003.1"/>
</dbReference>
<organism evidence="1 2">
    <name type="scientific">Paraburkholderia bryophila</name>
    <dbReference type="NCBI Taxonomy" id="420952"/>
    <lineage>
        <taxon>Bacteria</taxon>
        <taxon>Pseudomonadati</taxon>
        <taxon>Pseudomonadota</taxon>
        <taxon>Betaproteobacteria</taxon>
        <taxon>Burkholderiales</taxon>
        <taxon>Burkholderiaceae</taxon>
        <taxon>Paraburkholderia</taxon>
    </lineage>
</organism>
<gene>
    <name evidence="1" type="ORF">BX591_101526</name>
</gene>
<dbReference type="EMBL" id="QLTK01000001">
    <property type="protein sequence ID" value="RAS39189.1"/>
    <property type="molecule type" value="Genomic_DNA"/>
</dbReference>
<comment type="caution">
    <text evidence="1">The sequence shown here is derived from an EMBL/GenBank/DDBJ whole genome shotgun (WGS) entry which is preliminary data.</text>
</comment>
<proteinExistence type="predicted"/>
<dbReference type="OrthoDB" id="2065010at2"/>
<protein>
    <submittedName>
        <fullName evidence="1">Uncharacterized protein DUF4865</fullName>
    </submittedName>
</protein>
<evidence type="ECO:0000313" key="1">
    <source>
        <dbReference type="EMBL" id="RAS39189.1"/>
    </source>
</evidence>
<dbReference type="Pfam" id="PF16157">
    <property type="entry name" value="DUF4865"/>
    <property type="match status" value="1"/>
</dbReference>
<sequence>MLAKQYSHRLPSSYDMGIIRERAARRGPLWDATEGLGFKVFAARERGRFGATANVYASVYLWLDTDQTADFFMGDRFQNVINDFGRPDVEVWLPLDARKGPARQALALYRDEQPIGEHEDRARLRADYAADNRHIAERDDTVAVVAALDVANWRLIRLTLSAAAPVETAGRTVYEVLHVAGPGIASLK</sequence>
<dbReference type="Proteomes" id="UP000248918">
    <property type="component" value="Unassembled WGS sequence"/>
</dbReference>
<evidence type="ECO:0000313" key="2">
    <source>
        <dbReference type="Proteomes" id="UP000248918"/>
    </source>
</evidence>
<dbReference type="InterPro" id="IPR032349">
    <property type="entry name" value="DUF4865"/>
</dbReference>